<dbReference type="EMBL" id="MU155482">
    <property type="protein sequence ID" value="KAF9472972.1"/>
    <property type="molecule type" value="Genomic_DNA"/>
</dbReference>
<comment type="caution">
    <text evidence="1">The sequence shown here is derived from an EMBL/GenBank/DDBJ whole genome shotgun (WGS) entry which is preliminary data.</text>
</comment>
<dbReference type="AlphaFoldDB" id="A0A9P6CNL0"/>
<gene>
    <name evidence="1" type="ORF">BDN70DRAFT_817902</name>
</gene>
<evidence type="ECO:0000313" key="2">
    <source>
        <dbReference type="Proteomes" id="UP000807469"/>
    </source>
</evidence>
<name>A0A9P6CNL0_9AGAR</name>
<dbReference type="Proteomes" id="UP000807469">
    <property type="component" value="Unassembled WGS sequence"/>
</dbReference>
<feature type="non-terminal residue" evidence="1">
    <location>
        <position position="147"/>
    </location>
</feature>
<dbReference type="PANTHER" id="PTHR10622:SF10">
    <property type="entry name" value="HET DOMAIN-CONTAINING PROTEIN"/>
    <property type="match status" value="1"/>
</dbReference>
<dbReference type="OrthoDB" id="674604at2759"/>
<evidence type="ECO:0000313" key="1">
    <source>
        <dbReference type="EMBL" id="KAF9472972.1"/>
    </source>
</evidence>
<protein>
    <recommendedName>
        <fullName evidence="3">Heterokaryon incompatibility domain-containing protein</fullName>
    </recommendedName>
</protein>
<accession>A0A9P6CNL0</accession>
<evidence type="ECO:0008006" key="3">
    <source>
        <dbReference type="Google" id="ProtNLM"/>
    </source>
</evidence>
<organism evidence="1 2">
    <name type="scientific">Pholiota conissans</name>
    <dbReference type="NCBI Taxonomy" id="109636"/>
    <lineage>
        <taxon>Eukaryota</taxon>
        <taxon>Fungi</taxon>
        <taxon>Dikarya</taxon>
        <taxon>Basidiomycota</taxon>
        <taxon>Agaricomycotina</taxon>
        <taxon>Agaricomycetes</taxon>
        <taxon>Agaricomycetidae</taxon>
        <taxon>Agaricales</taxon>
        <taxon>Agaricineae</taxon>
        <taxon>Strophariaceae</taxon>
        <taxon>Pholiota</taxon>
    </lineage>
</organism>
<proteinExistence type="predicted"/>
<keyword evidence="2" id="KW-1185">Reference proteome</keyword>
<sequence>MRRLVLIEKTSTKLDESIRSMFKWYRRSDICIAYLGETQNIQEIHRDRWFTRGWTIQELIAPFAIKFCNRDWDIINQITKATSITVNEFTNFLRLPLSRRMQLAASRQVTREEDTAYSLMGIFDVSIATAYGEGGERAFFRLLEAIL</sequence>
<dbReference type="PANTHER" id="PTHR10622">
    <property type="entry name" value="HET DOMAIN-CONTAINING PROTEIN"/>
    <property type="match status" value="1"/>
</dbReference>
<reference evidence="1" key="1">
    <citation type="submission" date="2020-11" db="EMBL/GenBank/DDBJ databases">
        <authorList>
            <consortium name="DOE Joint Genome Institute"/>
            <person name="Ahrendt S."/>
            <person name="Riley R."/>
            <person name="Andreopoulos W."/>
            <person name="Labutti K."/>
            <person name="Pangilinan J."/>
            <person name="Ruiz-Duenas F.J."/>
            <person name="Barrasa J.M."/>
            <person name="Sanchez-Garcia M."/>
            <person name="Camarero S."/>
            <person name="Miyauchi S."/>
            <person name="Serrano A."/>
            <person name="Linde D."/>
            <person name="Babiker R."/>
            <person name="Drula E."/>
            <person name="Ayuso-Fernandez I."/>
            <person name="Pacheco R."/>
            <person name="Padilla G."/>
            <person name="Ferreira P."/>
            <person name="Barriuso J."/>
            <person name="Kellner H."/>
            <person name="Castanera R."/>
            <person name="Alfaro M."/>
            <person name="Ramirez L."/>
            <person name="Pisabarro A.G."/>
            <person name="Kuo A."/>
            <person name="Tritt A."/>
            <person name="Lipzen A."/>
            <person name="He G."/>
            <person name="Yan M."/>
            <person name="Ng V."/>
            <person name="Cullen D."/>
            <person name="Martin F."/>
            <person name="Rosso M.-N."/>
            <person name="Henrissat B."/>
            <person name="Hibbett D."/>
            <person name="Martinez A.T."/>
            <person name="Grigoriev I.V."/>
        </authorList>
    </citation>
    <scope>NUCLEOTIDE SEQUENCE</scope>
    <source>
        <strain evidence="1">CIRM-BRFM 674</strain>
    </source>
</reference>